<dbReference type="EMBL" id="PNIM01000001">
    <property type="protein sequence ID" value="PMB76091.1"/>
    <property type="molecule type" value="Genomic_DNA"/>
</dbReference>
<dbReference type="PANTHER" id="PTHR32479">
    <property type="entry name" value="GLYCOLATE OXIDASE IRON-SULFUR SUBUNIT"/>
    <property type="match status" value="1"/>
</dbReference>
<evidence type="ECO:0000259" key="1">
    <source>
        <dbReference type="PROSITE" id="PS51379"/>
    </source>
</evidence>
<dbReference type="OMA" id="QFCGFCE"/>
<proteinExistence type="predicted"/>
<dbReference type="Proteomes" id="UP000652307">
    <property type="component" value="Unassembled WGS sequence"/>
</dbReference>
<dbReference type="PROSITE" id="PS00198">
    <property type="entry name" value="4FE4S_FER_1"/>
    <property type="match status" value="2"/>
</dbReference>
<evidence type="ECO:0000313" key="2">
    <source>
        <dbReference type="EMBL" id="HEW64380.1"/>
    </source>
</evidence>
<dbReference type="GO" id="GO:0016491">
    <property type="term" value="F:oxidoreductase activity"/>
    <property type="evidence" value="ECO:0007669"/>
    <property type="project" value="UniProtKB-ARBA"/>
</dbReference>
<dbReference type="InterPro" id="IPR009051">
    <property type="entry name" value="Helical_ferredxn"/>
</dbReference>
<dbReference type="Proteomes" id="UP000237153">
    <property type="component" value="Unassembled WGS sequence"/>
</dbReference>
<dbReference type="EMBL" id="DSFH01000062">
    <property type="protein sequence ID" value="HEW64380.1"/>
    <property type="molecule type" value="Genomic_DNA"/>
</dbReference>
<reference evidence="2" key="2">
    <citation type="journal article" date="2020" name="mSystems">
        <title>Genome- and Community-Level Interaction Insights into Carbon Utilization and Element Cycling Functions of Hydrothermarchaeota in Hydrothermal Sediment.</title>
        <authorList>
            <person name="Zhou Z."/>
            <person name="Liu Y."/>
            <person name="Xu W."/>
            <person name="Pan J."/>
            <person name="Luo Z.H."/>
            <person name="Li M."/>
        </authorList>
    </citation>
    <scope>NUCLEOTIDE SEQUENCE [LARGE SCALE GENOMIC DNA]</scope>
    <source>
        <strain evidence="2">SpSt-1261</strain>
    </source>
</reference>
<dbReference type="EMBL" id="JADEZV010000005">
    <property type="protein sequence ID" value="MBE9391662.1"/>
    <property type="molecule type" value="Genomic_DNA"/>
</dbReference>
<dbReference type="Proteomes" id="UP000886076">
    <property type="component" value="Unassembled WGS sequence"/>
</dbReference>
<accession>A0A2J6N420</accession>
<reference evidence="3" key="3">
    <citation type="submission" date="2020-10" db="EMBL/GenBank/DDBJ databases">
        <title>Fervidococcus fontis strain 3639Fd - the first crenarchaeon capable of growth on lipids.</title>
        <authorList>
            <person name="Kochetkova T.V."/>
            <person name="Elcheninov A.G."/>
            <person name="Toschakov S.V."/>
            <person name="Kublanov I.V."/>
        </authorList>
    </citation>
    <scope>NUCLEOTIDE SEQUENCE</scope>
    <source>
        <strain evidence="3">3639Fd</strain>
    </source>
</reference>
<name>A0A2J6N420_9CREN</name>
<dbReference type="Gene3D" id="1.10.1060.10">
    <property type="entry name" value="Alpha-helical ferredoxin"/>
    <property type="match status" value="1"/>
</dbReference>
<dbReference type="GO" id="GO:0051536">
    <property type="term" value="F:iron-sulfur cluster binding"/>
    <property type="evidence" value="ECO:0007669"/>
    <property type="project" value="InterPro"/>
</dbReference>
<feature type="domain" description="4Fe-4S ferredoxin-type" evidence="1">
    <location>
        <begin position="16"/>
        <end position="46"/>
    </location>
</feature>
<dbReference type="Pfam" id="PF13183">
    <property type="entry name" value="Fer4_8"/>
    <property type="match status" value="1"/>
</dbReference>
<protein>
    <submittedName>
        <fullName evidence="2">(Fe-S)-binding protein</fullName>
    </submittedName>
    <submittedName>
        <fullName evidence="4">Glycolate oxidase iron-sulfur subunit</fullName>
    </submittedName>
</protein>
<comment type="caution">
    <text evidence="4">The sequence shown here is derived from an EMBL/GenBank/DDBJ whole genome shotgun (WGS) entry which is preliminary data.</text>
</comment>
<feature type="domain" description="4Fe-4S ferredoxin-type" evidence="1">
    <location>
        <begin position="66"/>
        <end position="95"/>
    </location>
</feature>
<gene>
    <name evidence="4" type="ORF">C0188_00260</name>
    <name evidence="2" type="ORF">ENO39_04935</name>
    <name evidence="3" type="ORF">IOK49_06240</name>
</gene>
<dbReference type="RefSeq" id="WP_014557560.1">
    <property type="nucleotide sequence ID" value="NZ_DSFH01000062.1"/>
</dbReference>
<dbReference type="PROSITE" id="PS51379">
    <property type="entry name" value="4FE4S_FER_2"/>
    <property type="match status" value="2"/>
</dbReference>
<dbReference type="SUPFAM" id="SSF46548">
    <property type="entry name" value="alpha-helical ferredoxin"/>
    <property type="match status" value="1"/>
</dbReference>
<organism evidence="4 5">
    <name type="scientific">Fervidicoccus fontis</name>
    <dbReference type="NCBI Taxonomy" id="683846"/>
    <lineage>
        <taxon>Archaea</taxon>
        <taxon>Thermoproteota</taxon>
        <taxon>Thermoprotei</taxon>
        <taxon>Fervidicoccales</taxon>
        <taxon>Fervidicoccaceae</taxon>
        <taxon>Fervidicoccus</taxon>
    </lineage>
</organism>
<dbReference type="AlphaFoldDB" id="A0A2J6N420"/>
<dbReference type="InterPro" id="IPR017900">
    <property type="entry name" value="4Fe4S_Fe_S_CS"/>
</dbReference>
<dbReference type="InterPro" id="IPR017896">
    <property type="entry name" value="4Fe4S_Fe-S-bd"/>
</dbReference>
<evidence type="ECO:0000313" key="3">
    <source>
        <dbReference type="EMBL" id="MBE9391662.1"/>
    </source>
</evidence>
<evidence type="ECO:0000313" key="4">
    <source>
        <dbReference type="EMBL" id="PMB76091.1"/>
    </source>
</evidence>
<dbReference type="GeneID" id="12449493"/>
<evidence type="ECO:0000313" key="5">
    <source>
        <dbReference type="Proteomes" id="UP000237153"/>
    </source>
</evidence>
<reference evidence="4 5" key="1">
    <citation type="submission" date="2018-01" db="EMBL/GenBank/DDBJ databases">
        <title>Metagenomic assembled genomes from two thermal pools in the Uzon Caldera, Kamchatka, Russia.</title>
        <authorList>
            <person name="Wilkins L."/>
            <person name="Ettinger C."/>
        </authorList>
    </citation>
    <scope>NUCLEOTIDE SEQUENCE [LARGE SCALE GENOMIC DNA]</scope>
    <source>
        <strain evidence="4">ZAV-06</strain>
    </source>
</reference>
<sequence length="109" mass="12185">MEDAQSKDEEIVNEKIKVVLDDALSCAFCGNCEWVCPTLKIKKNRIYGPRGRITAILNFVRENVLTDGAVDAIFTCLQCGACVTQCPANIRIDEDVRTVKSYLINKNML</sequence>